<evidence type="ECO:0000313" key="1">
    <source>
        <dbReference type="EMBL" id="TVS77644.1"/>
    </source>
</evidence>
<organism evidence="1 2">
    <name type="scientific">Mycobacterium helveticum</name>
    <dbReference type="NCBI Taxonomy" id="2592811"/>
    <lineage>
        <taxon>Bacteria</taxon>
        <taxon>Bacillati</taxon>
        <taxon>Actinomycetota</taxon>
        <taxon>Actinomycetes</taxon>
        <taxon>Mycobacteriales</taxon>
        <taxon>Mycobacteriaceae</taxon>
        <taxon>Mycobacterium</taxon>
    </lineage>
</organism>
<dbReference type="Proteomes" id="UP000320513">
    <property type="component" value="Unassembled WGS sequence"/>
</dbReference>
<name>A0A557WWK1_9MYCO</name>
<dbReference type="RefSeq" id="WP_144957122.1">
    <property type="nucleotide sequence ID" value="NZ_VMQU01000217.1"/>
</dbReference>
<gene>
    <name evidence="1" type="ORF">FPZ47_26585</name>
</gene>
<keyword evidence="2" id="KW-1185">Reference proteome</keyword>
<proteinExistence type="predicted"/>
<sequence length="84" mass="9502">MSALLEYTPLEQVVVASDGWTSVQPPRGARERTLDELIAAKRARLRDVARGMRDQRREGDLSHLVREHAEIAPLRQRANGKTLD</sequence>
<dbReference type="EMBL" id="VMQU01000217">
    <property type="protein sequence ID" value="TVS77644.1"/>
    <property type="molecule type" value="Genomic_DNA"/>
</dbReference>
<reference evidence="1 2" key="1">
    <citation type="submission" date="2019-07" db="EMBL/GenBank/DDBJ databases">
        <title>New Mycobacterium species.</title>
        <authorList>
            <person name="Tortoli E."/>
            <person name="Ghielmetti G."/>
            <person name="Friedel U."/>
            <person name="Trovato A."/>
        </authorList>
    </citation>
    <scope>NUCLEOTIDE SEQUENCE [LARGE SCALE GENOMIC DNA]</scope>
    <source>
        <strain evidence="1 2">16-83</strain>
    </source>
</reference>
<dbReference type="AlphaFoldDB" id="A0A557WWK1"/>
<accession>A0A557WWK1</accession>
<protein>
    <submittedName>
        <fullName evidence="1">Uncharacterized protein</fullName>
    </submittedName>
</protein>
<evidence type="ECO:0000313" key="2">
    <source>
        <dbReference type="Proteomes" id="UP000320513"/>
    </source>
</evidence>
<comment type="caution">
    <text evidence="1">The sequence shown here is derived from an EMBL/GenBank/DDBJ whole genome shotgun (WGS) entry which is preliminary data.</text>
</comment>